<name>A0A077AXY2_9PROT</name>
<evidence type="ECO:0000256" key="1">
    <source>
        <dbReference type="SAM" id="MobiDB-lite"/>
    </source>
</evidence>
<feature type="region of interest" description="Disordered" evidence="1">
    <location>
        <begin position="26"/>
        <end position="87"/>
    </location>
</feature>
<reference evidence="2 3" key="1">
    <citation type="submission" date="2014-07" db="EMBL/GenBank/DDBJ databases">
        <title>Comparative genomic insights into amoeba endosymbionts belonging to the families of Holosporaceae and Candidatus Midichloriaceae within Rickettsiales.</title>
        <authorList>
            <person name="Wang Z."/>
            <person name="Wu M."/>
        </authorList>
    </citation>
    <scope>NUCLEOTIDE SEQUENCE [LARGE SCALE GENOMIC DNA]</scope>
    <source>
        <strain evidence="2">PRA3</strain>
    </source>
</reference>
<dbReference type="OrthoDB" id="10006376at2"/>
<accession>A0A077AXY2</accession>
<evidence type="ECO:0000313" key="3">
    <source>
        <dbReference type="Proteomes" id="UP000028926"/>
    </source>
</evidence>
<evidence type="ECO:0000313" key="2">
    <source>
        <dbReference type="EMBL" id="AIK95600.1"/>
    </source>
</evidence>
<feature type="compositionally biased region" description="Basic and acidic residues" evidence="1">
    <location>
        <begin position="48"/>
        <end position="61"/>
    </location>
</feature>
<feature type="compositionally biased region" description="Basic and acidic residues" evidence="1">
    <location>
        <begin position="75"/>
        <end position="87"/>
    </location>
</feature>
<keyword evidence="3" id="KW-1185">Reference proteome</keyword>
<dbReference type="HOGENOM" id="CLU_2477623_0_0_5"/>
<gene>
    <name evidence="2" type="ORF">ID47_00750</name>
</gene>
<protein>
    <submittedName>
        <fullName evidence="2">Uncharacterized protein</fullName>
    </submittedName>
</protein>
<proteinExistence type="predicted"/>
<dbReference type="EMBL" id="CP008941">
    <property type="protein sequence ID" value="AIK95600.1"/>
    <property type="molecule type" value="Genomic_DNA"/>
</dbReference>
<dbReference type="STRING" id="91604.ID47_00750"/>
<dbReference type="eggNOG" id="ENOG502ZZQD">
    <property type="taxonomic scope" value="Bacteria"/>
</dbReference>
<sequence>MIEKLKHEHELMKLVEYKLKQKALQQQPLESRQDVTMSIGGTQGSKGNTDHAPARRIKQDPEDYDISISIPMDVGNRHGFDKLREEE</sequence>
<dbReference type="RefSeq" id="WP_038462822.1">
    <property type="nucleotide sequence ID" value="NZ_CP008941.1"/>
</dbReference>
<dbReference type="AlphaFoldDB" id="A0A077AXY2"/>
<dbReference type="Proteomes" id="UP000028926">
    <property type="component" value="Chromosome"/>
</dbReference>
<dbReference type="KEGG" id="paca:ID47_00750"/>
<organism evidence="2 3">
    <name type="scientific">Candidatus Odyssella acanthamoebae</name>
    <dbReference type="NCBI Taxonomy" id="91604"/>
    <lineage>
        <taxon>Bacteria</taxon>
        <taxon>Pseudomonadati</taxon>
        <taxon>Pseudomonadota</taxon>
        <taxon>Alphaproteobacteria</taxon>
        <taxon>Holosporales</taxon>
        <taxon>Candidatus Paracaedibacteraceae</taxon>
        <taxon>Candidatus Odyssella</taxon>
    </lineage>
</organism>